<feature type="domain" description="HTH deoR-type" evidence="3">
    <location>
        <begin position="19"/>
        <end position="74"/>
    </location>
</feature>
<dbReference type="EMBL" id="PKKO01000002">
    <property type="protein sequence ID" value="PKY72697.1"/>
    <property type="molecule type" value="Genomic_DNA"/>
</dbReference>
<evidence type="ECO:0000256" key="1">
    <source>
        <dbReference type="ARBA" id="ARBA00023015"/>
    </source>
</evidence>
<dbReference type="Gene3D" id="1.10.10.10">
    <property type="entry name" value="Winged helix-like DNA-binding domain superfamily/Winged helix DNA-binding domain"/>
    <property type="match status" value="1"/>
</dbReference>
<dbReference type="SMART" id="SM00420">
    <property type="entry name" value="HTH_DEOR"/>
    <property type="match status" value="1"/>
</dbReference>
<dbReference type="InterPro" id="IPR001034">
    <property type="entry name" value="DeoR_HTH"/>
</dbReference>
<dbReference type="InterPro" id="IPR036390">
    <property type="entry name" value="WH_DNA-bd_sf"/>
</dbReference>
<proteinExistence type="predicted"/>
<dbReference type="InterPro" id="IPR037171">
    <property type="entry name" value="NagB/RpiA_transferase-like"/>
</dbReference>
<keyword evidence="2" id="KW-0804">Transcription</keyword>
<dbReference type="InterPro" id="IPR036388">
    <property type="entry name" value="WH-like_DNA-bd_sf"/>
</dbReference>
<evidence type="ECO:0000313" key="4">
    <source>
        <dbReference type="EMBL" id="PKY72697.1"/>
    </source>
</evidence>
<dbReference type="SUPFAM" id="SSF100950">
    <property type="entry name" value="NagB/RpiA/CoA transferase-like"/>
    <property type="match status" value="1"/>
</dbReference>
<dbReference type="STRING" id="33007.HMPREF3198_01552"/>
<dbReference type="PROSITE" id="PS51000">
    <property type="entry name" value="HTH_DEOR_2"/>
    <property type="match status" value="1"/>
</dbReference>
<dbReference type="Pfam" id="PF08220">
    <property type="entry name" value="HTH_DeoR"/>
    <property type="match status" value="1"/>
</dbReference>
<dbReference type="InterPro" id="IPR014036">
    <property type="entry name" value="DeoR-like_C"/>
</dbReference>
<dbReference type="PANTHER" id="PTHR30363">
    <property type="entry name" value="HTH-TYPE TRANSCRIPTIONAL REGULATOR SRLR-RELATED"/>
    <property type="match status" value="1"/>
</dbReference>
<protein>
    <submittedName>
        <fullName evidence="4">DeoR/GlpR transcriptional regulator</fullName>
    </submittedName>
</protein>
<dbReference type="InterPro" id="IPR050313">
    <property type="entry name" value="Carb_Metab_HTH_regulators"/>
</dbReference>
<keyword evidence="5" id="KW-1185">Reference proteome</keyword>
<evidence type="ECO:0000256" key="2">
    <source>
        <dbReference type="ARBA" id="ARBA00023163"/>
    </source>
</evidence>
<organism evidence="4 5">
    <name type="scientific">Winkia neuii</name>
    <dbReference type="NCBI Taxonomy" id="33007"/>
    <lineage>
        <taxon>Bacteria</taxon>
        <taxon>Bacillati</taxon>
        <taxon>Actinomycetota</taxon>
        <taxon>Actinomycetes</taxon>
        <taxon>Actinomycetales</taxon>
        <taxon>Actinomycetaceae</taxon>
        <taxon>Winkia</taxon>
    </lineage>
</organism>
<keyword evidence="1" id="KW-0805">Transcription regulation</keyword>
<evidence type="ECO:0000259" key="3">
    <source>
        <dbReference type="PROSITE" id="PS51000"/>
    </source>
</evidence>
<sequence>MQFSRGQCCRVFEQKSADPGSRRQQILDVVIREGHAHIDELAELMGVSSMTVYRDVAELERARLVTRHRGDISAAETSLSETAAQLRSSTNLPSKKTLARVAARFVSPGMSVGLDDSTTNIPLVEQLAQCSPLTIVTNAEFIGREVRQMKHARLLALGGEYFPWADAYFGVLTEAALSQMSLDISIMSTTAIQAGACYHPDERVARLKRAFMKSAQQNILVVDSSKYRKSALHRVCALNDFDVVITDRDADKQVLADLEKAGSRVVVAD</sequence>
<dbReference type="Pfam" id="PF00455">
    <property type="entry name" value="DeoRC"/>
    <property type="match status" value="1"/>
</dbReference>
<name>A0A2I1INJ1_9ACTO</name>
<dbReference type="SMART" id="SM01134">
    <property type="entry name" value="DeoRC"/>
    <property type="match status" value="1"/>
</dbReference>
<dbReference type="GO" id="GO:0003700">
    <property type="term" value="F:DNA-binding transcription factor activity"/>
    <property type="evidence" value="ECO:0007669"/>
    <property type="project" value="InterPro"/>
</dbReference>
<dbReference type="Gene3D" id="3.40.50.1360">
    <property type="match status" value="1"/>
</dbReference>
<dbReference type="SUPFAM" id="SSF46785">
    <property type="entry name" value="Winged helix' DNA-binding domain"/>
    <property type="match status" value="1"/>
</dbReference>
<evidence type="ECO:0000313" key="5">
    <source>
        <dbReference type="Proteomes" id="UP000235122"/>
    </source>
</evidence>
<dbReference type="AlphaFoldDB" id="A0A2I1INJ1"/>
<accession>A0A2I1INJ1</accession>
<comment type="caution">
    <text evidence="4">The sequence shown here is derived from an EMBL/GenBank/DDBJ whole genome shotgun (WGS) entry which is preliminary data.</text>
</comment>
<reference evidence="4 5" key="1">
    <citation type="submission" date="2017-12" db="EMBL/GenBank/DDBJ databases">
        <title>Phylogenetic diversity of female urinary microbiome.</title>
        <authorList>
            <person name="Thomas-White K."/>
            <person name="Wolfe A.J."/>
        </authorList>
    </citation>
    <scope>NUCLEOTIDE SEQUENCE [LARGE SCALE GENOMIC DNA]</scope>
    <source>
        <strain evidence="4 5">UMB0402</strain>
    </source>
</reference>
<dbReference type="Proteomes" id="UP000235122">
    <property type="component" value="Unassembled WGS sequence"/>
</dbReference>
<gene>
    <name evidence="4" type="ORF">CYJ19_03365</name>
</gene>
<dbReference type="PANTHER" id="PTHR30363:SF8">
    <property type="entry name" value="DEOXYRIBOSE OPERON REPRESSOR"/>
    <property type="match status" value="1"/>
</dbReference>